<dbReference type="PROSITE" id="PS50082">
    <property type="entry name" value="WD_REPEATS_2"/>
    <property type="match status" value="1"/>
</dbReference>
<organism evidence="2 3">
    <name type="scientific">Penicillium fimorum</name>
    <dbReference type="NCBI Taxonomy" id="1882269"/>
    <lineage>
        <taxon>Eukaryota</taxon>
        <taxon>Fungi</taxon>
        <taxon>Dikarya</taxon>
        <taxon>Ascomycota</taxon>
        <taxon>Pezizomycotina</taxon>
        <taxon>Eurotiomycetes</taxon>
        <taxon>Eurotiomycetidae</taxon>
        <taxon>Eurotiales</taxon>
        <taxon>Aspergillaceae</taxon>
        <taxon>Penicillium</taxon>
    </lineage>
</organism>
<keyword evidence="3" id="KW-1185">Reference proteome</keyword>
<evidence type="ECO:0000313" key="2">
    <source>
        <dbReference type="EMBL" id="KAJ5504421.1"/>
    </source>
</evidence>
<name>A0A9W9XXD0_9EURO</name>
<keyword evidence="1" id="KW-0853">WD repeat</keyword>
<dbReference type="PROSITE" id="PS50294">
    <property type="entry name" value="WD_REPEATS_REGION"/>
    <property type="match status" value="1"/>
</dbReference>
<dbReference type="AlphaFoldDB" id="A0A9W9XXD0"/>
<dbReference type="InterPro" id="IPR036322">
    <property type="entry name" value="WD40_repeat_dom_sf"/>
</dbReference>
<proteinExistence type="predicted"/>
<comment type="caution">
    <text evidence="2">The sequence shown here is derived from an EMBL/GenBank/DDBJ whole genome shotgun (WGS) entry which is preliminary data.</text>
</comment>
<feature type="repeat" description="WD" evidence="1">
    <location>
        <begin position="12"/>
        <end position="42"/>
    </location>
</feature>
<reference evidence="2" key="1">
    <citation type="submission" date="2022-12" db="EMBL/GenBank/DDBJ databases">
        <authorList>
            <person name="Petersen C."/>
        </authorList>
    </citation>
    <scope>NUCLEOTIDE SEQUENCE</scope>
    <source>
        <strain evidence="2">IBT 29495</strain>
    </source>
</reference>
<dbReference type="InterPro" id="IPR015943">
    <property type="entry name" value="WD40/YVTN_repeat-like_dom_sf"/>
</dbReference>
<dbReference type="SUPFAM" id="SSF50978">
    <property type="entry name" value="WD40 repeat-like"/>
    <property type="match status" value="1"/>
</dbReference>
<dbReference type="Pfam" id="PF00400">
    <property type="entry name" value="WD40"/>
    <property type="match status" value="1"/>
</dbReference>
<evidence type="ECO:0000313" key="3">
    <source>
        <dbReference type="Proteomes" id="UP001149954"/>
    </source>
</evidence>
<sequence length="135" mass="14800">MEDDWTPLIQTIEGHSDWVLTVAFSPDGKQIVSGSGDKAIKVNAGVDSDLLALYEAGVVNTDSSWYVENLGLSRVGQFEMECKAADTLLPRLGELLDSLEPMVPYLTAPILSAKRWETFVVNCENVKGNACFDIF</sequence>
<evidence type="ECO:0000256" key="1">
    <source>
        <dbReference type="PROSITE-ProRule" id="PRU00221"/>
    </source>
</evidence>
<dbReference type="SMART" id="SM00320">
    <property type="entry name" value="WD40"/>
    <property type="match status" value="1"/>
</dbReference>
<accession>A0A9W9XXD0</accession>
<dbReference type="EMBL" id="JAPWDS010000003">
    <property type="protein sequence ID" value="KAJ5504421.1"/>
    <property type="molecule type" value="Genomic_DNA"/>
</dbReference>
<gene>
    <name evidence="2" type="ORF">N7463_007295</name>
</gene>
<dbReference type="InterPro" id="IPR001680">
    <property type="entry name" value="WD40_rpt"/>
</dbReference>
<protein>
    <submittedName>
        <fullName evidence="2">Acyl-CoA dehydrogenase/oxidase</fullName>
    </submittedName>
</protein>
<dbReference type="Proteomes" id="UP001149954">
    <property type="component" value="Unassembled WGS sequence"/>
</dbReference>
<dbReference type="Gene3D" id="2.130.10.10">
    <property type="entry name" value="YVTN repeat-like/Quinoprotein amine dehydrogenase"/>
    <property type="match status" value="1"/>
</dbReference>
<dbReference type="OrthoDB" id="538336at2759"/>
<reference evidence="2" key="2">
    <citation type="journal article" date="2023" name="IMA Fungus">
        <title>Comparative genomic study of the Penicillium genus elucidates a diverse pangenome and 15 lateral gene transfer events.</title>
        <authorList>
            <person name="Petersen C."/>
            <person name="Sorensen T."/>
            <person name="Nielsen M.R."/>
            <person name="Sondergaard T.E."/>
            <person name="Sorensen J.L."/>
            <person name="Fitzpatrick D.A."/>
            <person name="Frisvad J.C."/>
            <person name="Nielsen K.L."/>
        </authorList>
    </citation>
    <scope>NUCLEOTIDE SEQUENCE</scope>
    <source>
        <strain evidence="2">IBT 29495</strain>
    </source>
</reference>